<reference evidence="2 3" key="1">
    <citation type="submission" date="2017-06" db="EMBL/GenBank/DDBJ databases">
        <title>Genome Sequencing of the methanotroph Methylovulum psychrotolerants str. HV10-M2 isolated from a high-altitude environment.</title>
        <authorList>
            <person name="Mateos-Rivera A."/>
        </authorList>
    </citation>
    <scope>NUCLEOTIDE SEQUENCE [LARGE SCALE GENOMIC DNA]</scope>
    <source>
        <strain evidence="2 3">HV10_M2</strain>
    </source>
</reference>
<evidence type="ECO:0000313" key="2">
    <source>
        <dbReference type="EMBL" id="ASF46187.1"/>
    </source>
</evidence>
<dbReference type="InterPro" id="IPR000792">
    <property type="entry name" value="Tscrpt_reg_LuxR_C"/>
</dbReference>
<gene>
    <name evidence="2" type="ORF">CEK71_08880</name>
</gene>
<evidence type="ECO:0000259" key="1">
    <source>
        <dbReference type="Pfam" id="PF00196"/>
    </source>
</evidence>
<keyword evidence="3" id="KW-1185">Reference proteome</keyword>
<evidence type="ECO:0000313" key="3">
    <source>
        <dbReference type="Proteomes" id="UP000197019"/>
    </source>
</evidence>
<sequence length="70" mass="7702">MVAAIRAAARGESTLSPRIATLLMTAMSRRHLDRALHEELSDREMQVLLLLAQGLANVLIAEKLVLVKKP</sequence>
<dbReference type="SUPFAM" id="SSF46894">
    <property type="entry name" value="C-terminal effector domain of the bipartite response regulators"/>
    <property type="match status" value="1"/>
</dbReference>
<feature type="domain" description="HTH luxR-type" evidence="1">
    <location>
        <begin position="39"/>
        <end position="66"/>
    </location>
</feature>
<dbReference type="AlphaFoldDB" id="A0A1Z4BY12"/>
<dbReference type="KEGG" id="mpsy:CEK71_08880"/>
<proteinExistence type="predicted"/>
<accession>A0A1Z4BY12</accession>
<dbReference type="GO" id="GO:0003677">
    <property type="term" value="F:DNA binding"/>
    <property type="evidence" value="ECO:0007669"/>
    <property type="project" value="InterPro"/>
</dbReference>
<dbReference type="EMBL" id="CP022129">
    <property type="protein sequence ID" value="ASF46187.1"/>
    <property type="molecule type" value="Genomic_DNA"/>
</dbReference>
<dbReference type="InterPro" id="IPR016032">
    <property type="entry name" value="Sig_transdc_resp-reg_C-effctor"/>
</dbReference>
<dbReference type="GO" id="GO:0006355">
    <property type="term" value="P:regulation of DNA-templated transcription"/>
    <property type="evidence" value="ECO:0007669"/>
    <property type="project" value="InterPro"/>
</dbReference>
<organism evidence="2 3">
    <name type="scientific">Methylovulum psychrotolerans</name>
    <dbReference type="NCBI Taxonomy" id="1704499"/>
    <lineage>
        <taxon>Bacteria</taxon>
        <taxon>Pseudomonadati</taxon>
        <taxon>Pseudomonadota</taxon>
        <taxon>Gammaproteobacteria</taxon>
        <taxon>Methylococcales</taxon>
        <taxon>Methylococcaceae</taxon>
        <taxon>Methylovulum</taxon>
    </lineage>
</organism>
<dbReference type="Pfam" id="PF00196">
    <property type="entry name" value="GerE"/>
    <property type="match status" value="1"/>
</dbReference>
<dbReference type="Proteomes" id="UP000197019">
    <property type="component" value="Chromosome"/>
</dbReference>
<dbReference type="Gene3D" id="3.40.50.2300">
    <property type="match status" value="1"/>
</dbReference>
<name>A0A1Z4BY12_9GAMM</name>
<protein>
    <recommendedName>
        <fullName evidence="1">HTH luxR-type domain-containing protein</fullName>
    </recommendedName>
</protein>